<dbReference type="OMA" id="MFNHAPT"/>
<feature type="binding site" evidence="7">
    <location>
        <begin position="300"/>
        <end position="302"/>
    </location>
    <ligand>
        <name>substrate</name>
    </ligand>
</feature>
<reference evidence="11 12" key="1">
    <citation type="submission" date="2018-06" db="EMBL/GenBank/DDBJ databases">
        <authorList>
            <consortium name="Pathogen Informatics"/>
            <person name="Doyle S."/>
        </authorList>
    </citation>
    <scope>NUCLEOTIDE SEQUENCE [LARGE SCALE GENOMIC DNA]</scope>
    <source>
        <strain evidence="11 12">NCTC11820</strain>
    </source>
</reference>
<sequence>MTIYRADTLFDGNQVLGPGAVRVENDRIVEVFSGPAVAQVRADVDFGSAILAPGFVDIHSHGGGGEAFTNGVAAARTVIATHLYEGTTSIMASLVTDTLDHLESQIRELTPLYDAGEILGVHLEGPWMAEEYKGAHDPQLLRDPALDEVQRLCQAGPVKMVTLAIERRGGLEAVRWLVSQGIIAAPGHMNADYDVMKAALASGAQNVTHLFNAMRPIHHRQPGPIVAALETPGLPVELIADGVHSHAATVQFVFAAKGRDTVLVTDAMAAAGAPDGDYLLGPLEVEVRDAVARLKSNGSIAGSTLTMSRAVRFATYTAGVDIWLALHAATARPAAVLGRTDIGIVAPGAYADLVVESSSLQVQQVFRRGQQVR</sequence>
<dbReference type="GeneID" id="55565420"/>
<dbReference type="RefSeq" id="WP_013189290.1">
    <property type="nucleotide sequence ID" value="NZ_CP068112.1"/>
</dbReference>
<evidence type="ECO:0000313" key="13">
    <source>
        <dbReference type="Proteomes" id="UP000553981"/>
    </source>
</evidence>
<dbReference type="PIRSF" id="PIRSF038994">
    <property type="entry name" value="NagA"/>
    <property type="match status" value="1"/>
</dbReference>
<protein>
    <submittedName>
        <fullName evidence="11">N-acetylglucosamine-6-phosphate deacetylase</fullName>
        <ecNumber evidence="11">3.5.1.25</ecNumber>
    </submittedName>
</protein>
<keyword evidence="2 8" id="KW-0479">Metal-binding</keyword>
<feature type="binding site" evidence="7">
    <location>
        <position position="220"/>
    </location>
    <ligand>
        <name>substrate</name>
    </ligand>
</feature>
<accession>A0A2X2YLM8</accession>
<evidence type="ECO:0000256" key="3">
    <source>
        <dbReference type="ARBA" id="ARBA00022801"/>
    </source>
</evidence>
<dbReference type="EMBL" id="UASJ01000001">
    <property type="protein sequence ID" value="SQB65004.1"/>
    <property type="molecule type" value="Genomic_DNA"/>
</dbReference>
<evidence type="ECO:0000256" key="8">
    <source>
        <dbReference type="PIRSR" id="PIRSR038994-3"/>
    </source>
</evidence>
<dbReference type="SUPFAM" id="SSF51338">
    <property type="entry name" value="Composite domain of metallo-dependent hydrolases"/>
    <property type="match status" value="1"/>
</dbReference>
<dbReference type="SUPFAM" id="SSF51556">
    <property type="entry name" value="Metallo-dependent hydrolases"/>
    <property type="match status" value="1"/>
</dbReference>
<dbReference type="Gene3D" id="2.30.40.10">
    <property type="entry name" value="Urease, subunit C, domain 1"/>
    <property type="match status" value="1"/>
</dbReference>
<evidence type="ECO:0000256" key="5">
    <source>
        <dbReference type="PIRNR" id="PIRNR038994"/>
    </source>
</evidence>
<keyword evidence="4 5" id="KW-0119">Carbohydrate metabolism</keyword>
<evidence type="ECO:0000256" key="6">
    <source>
        <dbReference type="PIRSR" id="PIRSR038994-1"/>
    </source>
</evidence>
<feature type="binding site" evidence="8">
    <location>
        <position position="124"/>
    </location>
    <ligand>
        <name>Zn(2+)</name>
        <dbReference type="ChEBI" id="CHEBI:29105"/>
    </ligand>
</feature>
<dbReference type="GO" id="GO:0046872">
    <property type="term" value="F:metal ion binding"/>
    <property type="evidence" value="ECO:0007669"/>
    <property type="project" value="UniProtKB-KW"/>
</dbReference>
<proteinExistence type="inferred from homology"/>
<evidence type="ECO:0000256" key="2">
    <source>
        <dbReference type="ARBA" id="ARBA00022723"/>
    </source>
</evidence>
<dbReference type="GO" id="GO:0008448">
    <property type="term" value="F:N-acetylglucosamine-6-phosphate deacetylase activity"/>
    <property type="evidence" value="ECO:0007669"/>
    <property type="project" value="UniProtKB-EC"/>
</dbReference>
<dbReference type="InterPro" id="IPR006680">
    <property type="entry name" value="Amidohydro-rel"/>
</dbReference>
<evidence type="ECO:0000256" key="7">
    <source>
        <dbReference type="PIRSR" id="PIRSR038994-2"/>
    </source>
</evidence>
<dbReference type="PANTHER" id="PTHR11113">
    <property type="entry name" value="N-ACETYLGLUCOSAMINE-6-PHOSPHATE DEACETYLASE"/>
    <property type="match status" value="1"/>
</dbReference>
<organism evidence="11 12">
    <name type="scientific">Mobiluncus curtisii</name>
    <dbReference type="NCBI Taxonomy" id="2051"/>
    <lineage>
        <taxon>Bacteria</taxon>
        <taxon>Bacillati</taxon>
        <taxon>Actinomycetota</taxon>
        <taxon>Actinomycetes</taxon>
        <taxon>Actinomycetales</taxon>
        <taxon>Actinomycetaceae</taxon>
        <taxon>Mobiluncus</taxon>
    </lineage>
</organism>
<dbReference type="PANTHER" id="PTHR11113:SF14">
    <property type="entry name" value="N-ACETYLGLUCOSAMINE-6-PHOSPHATE DEACETYLASE"/>
    <property type="match status" value="1"/>
</dbReference>
<evidence type="ECO:0000313" key="11">
    <source>
        <dbReference type="EMBL" id="SQB65004.1"/>
    </source>
</evidence>
<comment type="cofactor">
    <cofactor evidence="8">
        <name>a divalent metal cation</name>
        <dbReference type="ChEBI" id="CHEBI:60240"/>
    </cofactor>
    <text evidence="8">Binds 1 divalent metal cation per subunit.</text>
</comment>
<evidence type="ECO:0000259" key="9">
    <source>
        <dbReference type="Pfam" id="PF01979"/>
    </source>
</evidence>
<feature type="binding site" evidence="8">
    <location>
        <position position="188"/>
    </location>
    <ligand>
        <name>Zn(2+)</name>
        <dbReference type="ChEBI" id="CHEBI:29105"/>
    </ligand>
</feature>
<dbReference type="InterPro" id="IPR032466">
    <property type="entry name" value="Metal_Hydrolase"/>
</dbReference>
<gene>
    <name evidence="11" type="primary">nagA_1</name>
    <name evidence="10" type="synonym">nagA</name>
    <name evidence="10" type="ORF">HHJ67_07340</name>
    <name evidence="11" type="ORF">NCTC11820_01291</name>
</gene>
<evidence type="ECO:0000313" key="10">
    <source>
        <dbReference type="EMBL" id="NMW87564.1"/>
    </source>
</evidence>
<feature type="binding site" evidence="7">
    <location>
        <position position="135"/>
    </location>
    <ligand>
        <name>substrate</name>
    </ligand>
</feature>
<keyword evidence="3 5" id="KW-0378">Hydrolase</keyword>
<comment type="similarity">
    <text evidence="1 5">Belongs to the metallo-dependent hydrolases superfamily. NagA family.</text>
</comment>
<dbReference type="Pfam" id="PF01979">
    <property type="entry name" value="Amidohydro_1"/>
    <property type="match status" value="1"/>
</dbReference>
<dbReference type="Gene3D" id="3.20.20.140">
    <property type="entry name" value="Metal-dependent hydrolases"/>
    <property type="match status" value="1"/>
</dbReference>
<dbReference type="EMBL" id="JABCUI010000003">
    <property type="protein sequence ID" value="NMW87564.1"/>
    <property type="molecule type" value="Genomic_DNA"/>
</dbReference>
<reference evidence="10 13" key="2">
    <citation type="submission" date="2020-04" db="EMBL/GenBank/DDBJ databases">
        <title>Antimicrobial susceptibility and clonality of vaginal-derived multi-drug resistant Mobiluncus isolates in China.</title>
        <authorList>
            <person name="Zhang X."/>
        </authorList>
    </citation>
    <scope>NUCLEOTIDE SEQUENCE [LARGE SCALE GENOMIC DNA]</scope>
    <source>
        <strain evidence="10 13">19</strain>
    </source>
</reference>
<dbReference type="InterPro" id="IPR011059">
    <property type="entry name" value="Metal-dep_hydrolase_composite"/>
</dbReference>
<dbReference type="InterPro" id="IPR003764">
    <property type="entry name" value="GlcNAc_6-P_deAcase"/>
</dbReference>
<dbReference type="GO" id="GO:0006046">
    <property type="term" value="P:N-acetylglucosamine catabolic process"/>
    <property type="evidence" value="ECO:0007669"/>
    <property type="project" value="TreeGrafter"/>
</dbReference>
<evidence type="ECO:0000256" key="4">
    <source>
        <dbReference type="ARBA" id="ARBA00023277"/>
    </source>
</evidence>
<dbReference type="Proteomes" id="UP000553981">
    <property type="component" value="Unassembled WGS sequence"/>
</dbReference>
<dbReference type="AlphaFoldDB" id="A0A2X2YLM8"/>
<evidence type="ECO:0000313" key="12">
    <source>
        <dbReference type="Proteomes" id="UP000250245"/>
    </source>
</evidence>
<feature type="domain" description="Amidohydrolase-related" evidence="9">
    <location>
        <begin position="50"/>
        <end position="372"/>
    </location>
</feature>
<dbReference type="Proteomes" id="UP000250245">
    <property type="component" value="Unassembled WGS sequence"/>
</dbReference>
<dbReference type="CDD" id="cd00854">
    <property type="entry name" value="NagA"/>
    <property type="match status" value="1"/>
</dbReference>
<feature type="binding site" evidence="7">
    <location>
        <begin position="212"/>
        <end position="213"/>
    </location>
    <ligand>
        <name>substrate</name>
    </ligand>
</feature>
<feature type="binding site" evidence="8">
    <location>
        <position position="209"/>
    </location>
    <ligand>
        <name>Zn(2+)</name>
        <dbReference type="ChEBI" id="CHEBI:29105"/>
    </ligand>
</feature>
<dbReference type="EC" id="3.5.1.25" evidence="11"/>
<name>A0A2X2YLM8_9ACTO</name>
<dbReference type="NCBIfam" id="TIGR00221">
    <property type="entry name" value="nagA"/>
    <property type="match status" value="1"/>
</dbReference>
<evidence type="ECO:0000256" key="1">
    <source>
        <dbReference type="ARBA" id="ARBA00010716"/>
    </source>
</evidence>
<feature type="binding site" evidence="7">
    <location>
        <position position="244"/>
    </location>
    <ligand>
        <name>substrate</name>
    </ligand>
</feature>
<feature type="active site" description="Proton donor/acceptor" evidence="6">
    <location>
        <position position="266"/>
    </location>
</feature>